<dbReference type="GeneID" id="112858901"/>
<dbReference type="Proteomes" id="UP000515131">
    <property type="component" value="Unplaced"/>
</dbReference>
<feature type="compositionally biased region" description="Basic residues" evidence="1">
    <location>
        <begin position="231"/>
        <end position="242"/>
    </location>
</feature>
<evidence type="ECO:0000256" key="1">
    <source>
        <dbReference type="SAM" id="MobiDB-lite"/>
    </source>
</evidence>
<name>A0A6P6HQE4_PUMCO</name>
<keyword evidence="2" id="KW-1185">Reference proteome</keyword>
<accession>A0A6P6HQE4</accession>
<dbReference type="RefSeq" id="XP_025778030.1">
    <property type="nucleotide sequence ID" value="XM_025922245.1"/>
</dbReference>
<dbReference type="KEGG" id="pcoo:112858901"/>
<organism evidence="2 3">
    <name type="scientific">Puma concolor</name>
    <name type="common">Mountain lion</name>
    <name type="synonym">Felis concolor</name>
    <dbReference type="NCBI Taxonomy" id="9696"/>
    <lineage>
        <taxon>Eukaryota</taxon>
        <taxon>Metazoa</taxon>
        <taxon>Chordata</taxon>
        <taxon>Craniata</taxon>
        <taxon>Vertebrata</taxon>
        <taxon>Euteleostomi</taxon>
        <taxon>Mammalia</taxon>
        <taxon>Eutheria</taxon>
        <taxon>Laurasiatheria</taxon>
        <taxon>Carnivora</taxon>
        <taxon>Feliformia</taxon>
        <taxon>Felidae</taxon>
        <taxon>Felinae</taxon>
        <taxon>Puma</taxon>
    </lineage>
</organism>
<feature type="region of interest" description="Disordered" evidence="1">
    <location>
        <begin position="151"/>
        <end position="244"/>
    </location>
</feature>
<proteinExistence type="predicted"/>
<feature type="compositionally biased region" description="Basic and acidic residues" evidence="1">
    <location>
        <begin position="175"/>
        <end position="204"/>
    </location>
</feature>
<reference evidence="3" key="1">
    <citation type="submission" date="2025-08" db="UniProtKB">
        <authorList>
            <consortium name="RefSeq"/>
        </authorList>
    </citation>
    <scope>IDENTIFICATION</scope>
    <source>
        <tissue evidence="3">Blood</tissue>
    </source>
</reference>
<gene>
    <name evidence="3" type="primary">LOC112858901</name>
</gene>
<evidence type="ECO:0000313" key="2">
    <source>
        <dbReference type="Proteomes" id="UP000515131"/>
    </source>
</evidence>
<evidence type="ECO:0000313" key="3">
    <source>
        <dbReference type="RefSeq" id="XP_025778030.1"/>
    </source>
</evidence>
<dbReference type="AlphaFoldDB" id="A0A6P6HQE4"/>
<sequence length="266" mass="29490">MASTGTALRAVLRDAGPCDPSAFLVTATFGPPELRVDLKHRQSPGLGGLSRRAKAGALYPPGIPDTCSGPRWGAEGARRGQLLVQRLRLIVQLYQRGEKEMREKPGTQPGLLDDSSPATPDGNAPSTTTTSAFTIQEYFAKRMAELKNKPQVIAAGPDLTETQMERKRGKKRKKEAKDKNVENYTEPKTKKKRDQVEWQLRDPCWDENSGVSAEDGEDCVWPPDDQDIAPKPKKRKQKKKLQKQVEVAVDAILDEIPVKKKKKGPK</sequence>
<protein>
    <submittedName>
        <fullName evidence="3">PIN2/TERF1-interacting telomerase inhibitor 1-like</fullName>
    </submittedName>
</protein>
<feature type="region of interest" description="Disordered" evidence="1">
    <location>
        <begin position="98"/>
        <end position="130"/>
    </location>
</feature>